<name>A0ABV9HET2_9MICO</name>
<dbReference type="Proteomes" id="UP001596011">
    <property type="component" value="Unassembled WGS sequence"/>
</dbReference>
<keyword evidence="3" id="KW-1185">Reference proteome</keyword>
<reference evidence="3" key="1">
    <citation type="journal article" date="2019" name="Int. J. Syst. Evol. Microbiol.">
        <title>The Global Catalogue of Microorganisms (GCM) 10K type strain sequencing project: providing services to taxonomists for standard genome sequencing and annotation.</title>
        <authorList>
            <consortium name="The Broad Institute Genomics Platform"/>
            <consortium name="The Broad Institute Genome Sequencing Center for Infectious Disease"/>
            <person name="Wu L."/>
            <person name="Ma J."/>
        </authorList>
    </citation>
    <scope>NUCLEOTIDE SEQUENCE [LARGE SCALE GENOMIC DNA]</scope>
    <source>
        <strain evidence="3">CCUG 42722</strain>
    </source>
</reference>
<feature type="transmembrane region" description="Helical" evidence="1">
    <location>
        <begin position="44"/>
        <end position="61"/>
    </location>
</feature>
<keyword evidence="1" id="KW-1133">Transmembrane helix</keyword>
<evidence type="ECO:0000313" key="3">
    <source>
        <dbReference type="Proteomes" id="UP001596011"/>
    </source>
</evidence>
<evidence type="ECO:0000256" key="1">
    <source>
        <dbReference type="SAM" id="Phobius"/>
    </source>
</evidence>
<keyword evidence="1" id="KW-0812">Transmembrane</keyword>
<protein>
    <submittedName>
        <fullName evidence="2">Uncharacterized protein</fullName>
    </submittedName>
</protein>
<accession>A0ABV9HET2</accession>
<proteinExistence type="predicted"/>
<comment type="caution">
    <text evidence="2">The sequence shown here is derived from an EMBL/GenBank/DDBJ whole genome shotgun (WGS) entry which is preliminary data.</text>
</comment>
<keyword evidence="1" id="KW-0472">Membrane</keyword>
<evidence type="ECO:0000313" key="2">
    <source>
        <dbReference type="EMBL" id="MFC4628080.1"/>
    </source>
</evidence>
<sequence length="489" mass="52924">MSDRPETSPPDPTHPPSGGDRLAVVLGNATLLGIGYLFLGRSALAGWAVVGTCIAGVGLALTPGQPWWIVVVLGLWWMAMVVHASFLTRPVTGSPARPVLWQRIVATSVVVLLATTGLVLRTEAQRLVDDAGRSHAAGNCTTASATLYRLHPWHSVVARTTVLDGRAELEACGVLLDALAQGEPATAAVRLQTYLDHPSAAWEGAGPERAERLLAAGSLSAGFEQLHTTLSSAPDQSGAVRKVVETFLADLGDGKSPCEVLETDEWVHDRKDDPPELAEPIAAVADEVPERVLACAREQAKADQLTEASATYEQFLDRFGDHKKVRTARNEQYDVGTAIQRAEALAALTGNSYCEDPVPYRGAPAYAGSDPHKAWWFGIPESRTLPSGWEARDIDEAELVVCLHDAGRGSYQATCQYTAEDALLTARFHAWKFRITAYSLRTGKAMERYTTEIGDPCPEFYFFDAGDNTPTVTSGADDKSFWSMFDRFQ</sequence>
<feature type="transmembrane region" description="Helical" evidence="1">
    <location>
        <begin position="100"/>
        <end position="120"/>
    </location>
</feature>
<feature type="transmembrane region" description="Helical" evidence="1">
    <location>
        <begin position="22"/>
        <end position="39"/>
    </location>
</feature>
<feature type="transmembrane region" description="Helical" evidence="1">
    <location>
        <begin position="67"/>
        <end position="88"/>
    </location>
</feature>
<dbReference type="EMBL" id="JBHSFI010000003">
    <property type="protein sequence ID" value="MFC4628080.1"/>
    <property type="molecule type" value="Genomic_DNA"/>
</dbReference>
<gene>
    <name evidence="2" type="ORF">ACFO6V_07540</name>
</gene>
<organism evidence="2 3">
    <name type="scientific">Promicromonospora alba</name>
    <dbReference type="NCBI Taxonomy" id="1616110"/>
    <lineage>
        <taxon>Bacteria</taxon>
        <taxon>Bacillati</taxon>
        <taxon>Actinomycetota</taxon>
        <taxon>Actinomycetes</taxon>
        <taxon>Micrococcales</taxon>
        <taxon>Promicromonosporaceae</taxon>
        <taxon>Promicromonospora</taxon>
    </lineage>
</organism>
<dbReference type="RefSeq" id="WP_377133821.1">
    <property type="nucleotide sequence ID" value="NZ_JBHSFI010000003.1"/>
</dbReference>